<reference evidence="3 4" key="1">
    <citation type="submission" date="2022-04" db="EMBL/GenBank/DDBJ databases">
        <title>Positive selection, recombination, and allopatry shape intraspecific diversity of widespread and dominant cyanobacteria.</title>
        <authorList>
            <person name="Wei J."/>
            <person name="Shu W."/>
            <person name="Hu C."/>
        </authorList>
    </citation>
    <scope>NUCLEOTIDE SEQUENCE [LARGE SCALE GENOMIC DNA]</scope>
    <source>
        <strain evidence="3 4">GB2-A4</strain>
    </source>
</reference>
<dbReference type="Pfam" id="PF11189">
    <property type="entry name" value="DUF2973"/>
    <property type="match status" value="1"/>
</dbReference>
<dbReference type="EMBL" id="JAMPKM010000002">
    <property type="protein sequence ID" value="MEP0816642.1"/>
    <property type="molecule type" value="Genomic_DNA"/>
</dbReference>
<comment type="caution">
    <text evidence="3">The sequence shown here is derived from an EMBL/GenBank/DDBJ whole genome shotgun (WGS) entry which is preliminary data.</text>
</comment>
<name>A0ABV0J4C6_9CYAN</name>
<evidence type="ECO:0000313" key="4">
    <source>
        <dbReference type="Proteomes" id="UP001464891"/>
    </source>
</evidence>
<evidence type="ECO:0000256" key="2">
    <source>
        <dbReference type="SAM" id="Phobius"/>
    </source>
</evidence>
<accession>A0ABV0J4C6</accession>
<feature type="region of interest" description="Disordered" evidence="1">
    <location>
        <begin position="37"/>
        <end position="61"/>
    </location>
</feature>
<dbReference type="InterPro" id="IPR021355">
    <property type="entry name" value="Phage_Syn9_Gp224"/>
</dbReference>
<protein>
    <submittedName>
        <fullName evidence="3">DUF2973 domain-containing protein</fullName>
    </submittedName>
</protein>
<dbReference type="RefSeq" id="WP_190434139.1">
    <property type="nucleotide sequence ID" value="NZ_JAMPKM010000002.1"/>
</dbReference>
<gene>
    <name evidence="3" type="ORF">NC998_05995</name>
</gene>
<sequence length="107" mass="11644">MLHLLYVIAFTILAFLAIANLIRNMLTLGMESQRSYAPAGWSAGNGAATSRPRPVPHPEFLDDAGNVINEPLLVMRSMSVEDAREHLDALYDSSPGNSNSGDTREES</sequence>
<organism evidence="3 4">
    <name type="scientific">Trichocoleus desertorum GB2-A4</name>
    <dbReference type="NCBI Taxonomy" id="2933944"/>
    <lineage>
        <taxon>Bacteria</taxon>
        <taxon>Bacillati</taxon>
        <taxon>Cyanobacteriota</taxon>
        <taxon>Cyanophyceae</taxon>
        <taxon>Leptolyngbyales</taxon>
        <taxon>Trichocoleusaceae</taxon>
        <taxon>Trichocoleus</taxon>
    </lineage>
</organism>
<evidence type="ECO:0000313" key="3">
    <source>
        <dbReference type="EMBL" id="MEP0816642.1"/>
    </source>
</evidence>
<feature type="region of interest" description="Disordered" evidence="1">
    <location>
        <begin position="86"/>
        <end position="107"/>
    </location>
</feature>
<dbReference type="Proteomes" id="UP001464891">
    <property type="component" value="Unassembled WGS sequence"/>
</dbReference>
<proteinExistence type="predicted"/>
<keyword evidence="4" id="KW-1185">Reference proteome</keyword>
<keyword evidence="2" id="KW-0812">Transmembrane</keyword>
<evidence type="ECO:0000256" key="1">
    <source>
        <dbReference type="SAM" id="MobiDB-lite"/>
    </source>
</evidence>
<keyword evidence="2" id="KW-1133">Transmembrane helix</keyword>
<feature type="transmembrane region" description="Helical" evidence="2">
    <location>
        <begin position="6"/>
        <end position="26"/>
    </location>
</feature>
<keyword evidence="2" id="KW-0472">Membrane</keyword>